<dbReference type="Gene3D" id="1.10.150.130">
    <property type="match status" value="1"/>
</dbReference>
<evidence type="ECO:0000256" key="3">
    <source>
        <dbReference type="ARBA" id="ARBA00023172"/>
    </source>
</evidence>
<sequence>MKHTFCLRKPKDVKETLIVFSCYFKNEKKQFKYSIRKSILPDHWDFENKKPKNKGKNISKDQKGITKRINEYTDAFEEMHSRCEMSKTEFTSQLLKEHLDKTFNNLTLSQTSFFEVYDKFTEEKIKRKEWKHSTIKRYKNIKNLLQEFEKVKKYKLTFSKINNTFYTEFIDFCYEYKDHYTNTFNRNLGLFKTFMFWALKKEHTYNNKFVDFKKPKRVLTREEALSFEDIKALYNFTCEDERLNKIKDVFIFQCLTGMRYGELKRVNKRTINNNGCVILKEEKDSSKPTREIPLVSISRSILEKYNYELPLISNQKQNDYIKDILKEAGFTNEVEYTRTKGVEQKIFIKPFYKRISTHTARRTFITIMRNKGIADKTIMSISGHKDLKTFNMYHQVDNNAKIDAVKSVFENFTTDNV</sequence>
<dbReference type="GO" id="GO:0003677">
    <property type="term" value="F:DNA binding"/>
    <property type="evidence" value="ECO:0007669"/>
    <property type="project" value="UniProtKB-KW"/>
</dbReference>
<dbReference type="InterPro" id="IPR010998">
    <property type="entry name" value="Integrase_recombinase_N"/>
</dbReference>
<dbReference type="Pfam" id="PF00589">
    <property type="entry name" value="Phage_integrase"/>
    <property type="match status" value="1"/>
</dbReference>
<dbReference type="InterPro" id="IPR002104">
    <property type="entry name" value="Integrase_catalytic"/>
</dbReference>
<keyword evidence="2" id="KW-0238">DNA-binding</keyword>
<dbReference type="KEGG" id="tsig:D6T69_14215"/>
<dbReference type="AlphaFoldDB" id="A0A3S8RA82"/>
<proteinExistence type="inferred from homology"/>
<dbReference type="GO" id="GO:0015074">
    <property type="term" value="P:DNA integration"/>
    <property type="evidence" value="ECO:0007669"/>
    <property type="project" value="InterPro"/>
</dbReference>
<comment type="similarity">
    <text evidence="1">Belongs to the 'phage' integrase family.</text>
</comment>
<evidence type="ECO:0000256" key="2">
    <source>
        <dbReference type="ARBA" id="ARBA00023125"/>
    </source>
</evidence>
<name>A0A3S8RA82_9FLAO</name>
<evidence type="ECO:0000313" key="6">
    <source>
        <dbReference type="Proteomes" id="UP000274593"/>
    </source>
</evidence>
<accession>A0A3S8RA82</accession>
<dbReference type="PROSITE" id="PS51898">
    <property type="entry name" value="TYR_RECOMBINASE"/>
    <property type="match status" value="1"/>
</dbReference>
<dbReference type="PANTHER" id="PTHR30349">
    <property type="entry name" value="PHAGE INTEGRASE-RELATED"/>
    <property type="match status" value="1"/>
</dbReference>
<gene>
    <name evidence="5" type="ORF">D6T69_14215</name>
</gene>
<dbReference type="InterPro" id="IPR050090">
    <property type="entry name" value="Tyrosine_recombinase_XerCD"/>
</dbReference>
<keyword evidence="3" id="KW-0233">DNA recombination</keyword>
<reference evidence="5 6" key="1">
    <citation type="submission" date="2018-09" db="EMBL/GenBank/DDBJ databases">
        <title>Insights into the microbiota of Asian seabass (Lates calcarifer) with tenacibaculosis symptoms and description of sp. nov. Tenacibaculum singaporense.</title>
        <authorList>
            <person name="Miyake S."/>
            <person name="Soh M."/>
            <person name="Azman M.N."/>
            <person name="Ngoh S.Y."/>
            <person name="Orban L."/>
        </authorList>
    </citation>
    <scope>NUCLEOTIDE SEQUENCE [LARGE SCALE GENOMIC DNA]</scope>
    <source>
        <strain evidence="5 6">DSM 106434</strain>
    </source>
</reference>
<dbReference type="SUPFAM" id="SSF56349">
    <property type="entry name" value="DNA breaking-rejoining enzymes"/>
    <property type="match status" value="1"/>
</dbReference>
<keyword evidence="6" id="KW-1185">Reference proteome</keyword>
<dbReference type="PANTHER" id="PTHR30349:SF64">
    <property type="entry name" value="PROPHAGE INTEGRASE INTD-RELATED"/>
    <property type="match status" value="1"/>
</dbReference>
<dbReference type="InterPro" id="IPR011010">
    <property type="entry name" value="DNA_brk_join_enz"/>
</dbReference>
<evidence type="ECO:0000259" key="4">
    <source>
        <dbReference type="PROSITE" id="PS51898"/>
    </source>
</evidence>
<evidence type="ECO:0000256" key="1">
    <source>
        <dbReference type="ARBA" id="ARBA00008857"/>
    </source>
</evidence>
<dbReference type="InterPro" id="IPR013762">
    <property type="entry name" value="Integrase-like_cat_sf"/>
</dbReference>
<dbReference type="RefSeq" id="WP_125068527.1">
    <property type="nucleotide sequence ID" value="NZ_CP032548.1"/>
</dbReference>
<organism evidence="5 6">
    <name type="scientific">Tenacibaculum singaporense</name>
    <dbReference type="NCBI Taxonomy" id="2358479"/>
    <lineage>
        <taxon>Bacteria</taxon>
        <taxon>Pseudomonadati</taxon>
        <taxon>Bacteroidota</taxon>
        <taxon>Flavobacteriia</taxon>
        <taxon>Flavobacteriales</taxon>
        <taxon>Flavobacteriaceae</taxon>
        <taxon>Tenacibaculum</taxon>
    </lineage>
</organism>
<evidence type="ECO:0000313" key="5">
    <source>
        <dbReference type="EMBL" id="AZJ36623.1"/>
    </source>
</evidence>
<dbReference type="Gene3D" id="1.10.443.10">
    <property type="entry name" value="Intergrase catalytic core"/>
    <property type="match status" value="1"/>
</dbReference>
<feature type="domain" description="Tyr recombinase" evidence="4">
    <location>
        <begin position="220"/>
        <end position="406"/>
    </location>
</feature>
<dbReference type="EMBL" id="CP032548">
    <property type="protein sequence ID" value="AZJ36623.1"/>
    <property type="molecule type" value="Genomic_DNA"/>
</dbReference>
<protein>
    <submittedName>
        <fullName evidence="5">Integrase</fullName>
    </submittedName>
</protein>
<dbReference type="Proteomes" id="UP000274593">
    <property type="component" value="Chromosome"/>
</dbReference>
<dbReference type="GO" id="GO:0006310">
    <property type="term" value="P:DNA recombination"/>
    <property type="evidence" value="ECO:0007669"/>
    <property type="project" value="UniProtKB-KW"/>
</dbReference>